<dbReference type="AlphaFoldDB" id="A0AA38P5Q4"/>
<reference evidence="2" key="1">
    <citation type="submission" date="2022-08" db="EMBL/GenBank/DDBJ databases">
        <authorList>
            <consortium name="DOE Joint Genome Institute"/>
            <person name="Min B."/>
            <person name="Riley R."/>
            <person name="Sierra-Patev S."/>
            <person name="Naranjo-Ortiz M."/>
            <person name="Looney B."/>
            <person name="Konkel Z."/>
            <person name="Slot J.C."/>
            <person name="Sakamoto Y."/>
            <person name="Steenwyk J.L."/>
            <person name="Rokas A."/>
            <person name="Carro J."/>
            <person name="Camarero S."/>
            <person name="Ferreira P."/>
            <person name="Molpeceres G."/>
            <person name="Ruiz-Duenas F.J."/>
            <person name="Serrano A."/>
            <person name="Henrissat B."/>
            <person name="Drula E."/>
            <person name="Hughes K.W."/>
            <person name="Mata J.L."/>
            <person name="Ishikawa N.K."/>
            <person name="Vargas-Isla R."/>
            <person name="Ushijima S."/>
            <person name="Smith C.A."/>
            <person name="Ahrendt S."/>
            <person name="Andreopoulos W."/>
            <person name="He G."/>
            <person name="Labutti K."/>
            <person name="Lipzen A."/>
            <person name="Ng V."/>
            <person name="Sandor L."/>
            <person name="Barry K."/>
            <person name="Martinez A.T."/>
            <person name="Xiao Y."/>
            <person name="Gibbons J.G."/>
            <person name="Terashima K."/>
            <person name="Hibbett D.S."/>
            <person name="Grigoriev I.V."/>
        </authorList>
    </citation>
    <scope>NUCLEOTIDE SEQUENCE</scope>
    <source>
        <strain evidence="2">TFB9207</strain>
    </source>
</reference>
<organism evidence="2 3">
    <name type="scientific">Lentinula raphanica</name>
    <dbReference type="NCBI Taxonomy" id="153919"/>
    <lineage>
        <taxon>Eukaryota</taxon>
        <taxon>Fungi</taxon>
        <taxon>Dikarya</taxon>
        <taxon>Basidiomycota</taxon>
        <taxon>Agaricomycotina</taxon>
        <taxon>Agaricomycetes</taxon>
        <taxon>Agaricomycetidae</taxon>
        <taxon>Agaricales</taxon>
        <taxon>Marasmiineae</taxon>
        <taxon>Omphalotaceae</taxon>
        <taxon>Lentinula</taxon>
    </lineage>
</organism>
<dbReference type="EMBL" id="MU806290">
    <property type="protein sequence ID" value="KAJ3836828.1"/>
    <property type="molecule type" value="Genomic_DNA"/>
</dbReference>
<evidence type="ECO:0000256" key="1">
    <source>
        <dbReference type="SAM" id="SignalP"/>
    </source>
</evidence>
<keyword evidence="3" id="KW-1185">Reference proteome</keyword>
<feature type="signal peptide" evidence="1">
    <location>
        <begin position="1"/>
        <end position="18"/>
    </location>
</feature>
<gene>
    <name evidence="2" type="ORF">F5878DRAFT_243701</name>
</gene>
<proteinExistence type="predicted"/>
<keyword evidence="1" id="KW-0732">Signal</keyword>
<feature type="chain" id="PRO_5041245344" evidence="1">
    <location>
        <begin position="19"/>
        <end position="280"/>
    </location>
</feature>
<evidence type="ECO:0000313" key="2">
    <source>
        <dbReference type="EMBL" id="KAJ3836828.1"/>
    </source>
</evidence>
<evidence type="ECO:0000313" key="3">
    <source>
        <dbReference type="Proteomes" id="UP001163846"/>
    </source>
</evidence>
<comment type="caution">
    <text evidence="2">The sequence shown here is derived from an EMBL/GenBank/DDBJ whole genome shotgun (WGS) entry which is preliminary data.</text>
</comment>
<accession>A0AA38P5Q4</accession>
<dbReference type="Proteomes" id="UP001163846">
    <property type="component" value="Unassembled WGS sequence"/>
</dbReference>
<protein>
    <submittedName>
        <fullName evidence="2">Uncharacterized protein</fullName>
    </submittedName>
</protein>
<name>A0AA38P5Q4_9AGAR</name>
<sequence length="280" mass="31854">MRVKIITLVLLLASAVHAAPMMNPDNAGTLHRSSDSVAESFYKPPSRALEKRMFSLQKLRKPSSSKNKQPPVYYAYFYMFSTYYHESSEPTMSPVPEPTVPEDVREHTQFLVDRFNKAYGDDSTPVSLVYQNSWFTNARVTIIVSSPEQETQSELFVTLGQESGSGYVSNGDKELYVSVVRFLDKYKNPLPSLTERSEKPEVPRKLKKRMQELVDMYFQRDISPTVKVYLNLQTGYVAPKSRESSVWFSFTTSTQPLQAELNLRKDIIHKPAFPVSGGPS</sequence>